<name>A0ABV1IUA7_9FIRM</name>
<accession>A0ABV1IUA7</accession>
<keyword evidence="2" id="KW-1185">Reference proteome</keyword>
<evidence type="ECO:0000313" key="1">
    <source>
        <dbReference type="EMBL" id="MEQ2710813.1"/>
    </source>
</evidence>
<comment type="caution">
    <text evidence="1">The sequence shown here is derived from an EMBL/GenBank/DDBJ whole genome shotgun (WGS) entry which is preliminary data.</text>
</comment>
<gene>
    <name evidence="1" type="ORF">AAAU51_06455</name>
</gene>
<dbReference type="EMBL" id="JBBNIN010000007">
    <property type="protein sequence ID" value="MEQ2710813.1"/>
    <property type="molecule type" value="Genomic_DNA"/>
</dbReference>
<dbReference type="Proteomes" id="UP001482154">
    <property type="component" value="Unassembled WGS sequence"/>
</dbReference>
<reference evidence="1 2" key="1">
    <citation type="submission" date="2024-04" db="EMBL/GenBank/DDBJ databases">
        <title>Human intestinal bacterial collection.</title>
        <authorList>
            <person name="Pauvert C."/>
            <person name="Hitch T.C.A."/>
            <person name="Clavel T."/>
        </authorList>
    </citation>
    <scope>NUCLEOTIDE SEQUENCE [LARGE SCALE GENOMIC DNA]</scope>
    <source>
        <strain evidence="1 2">CLA-AA-H249</strain>
    </source>
</reference>
<proteinExistence type="predicted"/>
<protein>
    <submittedName>
        <fullName evidence="1">Uncharacterized protein</fullName>
    </submittedName>
</protein>
<dbReference type="RefSeq" id="WP_349110734.1">
    <property type="nucleotide sequence ID" value="NZ_JBBNIN010000007.1"/>
</dbReference>
<sequence length="151" mass="17163">MKRMYEKLMAYEEAFVANEYVAACYGLACSVGFGNSGDKGNKWKYDEKGSVFHEHDFVSGTCTDASANRVITNDGSVVKSVGEYNKDQGWLDGGFDYWDDRNNNGIVDTKDGIYWHTESKKTNYWGQSFVDRRWNHYGILAPLDSSRPNHS</sequence>
<evidence type="ECO:0000313" key="2">
    <source>
        <dbReference type="Proteomes" id="UP001482154"/>
    </source>
</evidence>
<organism evidence="1 2">
    <name type="scientific">Anaerostipes amylophilus</name>
    <dbReference type="NCBI Taxonomy" id="2981779"/>
    <lineage>
        <taxon>Bacteria</taxon>
        <taxon>Bacillati</taxon>
        <taxon>Bacillota</taxon>
        <taxon>Clostridia</taxon>
        <taxon>Lachnospirales</taxon>
        <taxon>Lachnospiraceae</taxon>
        <taxon>Anaerostipes</taxon>
    </lineage>
</organism>